<accession>A0ABD2N9L7</accession>
<sequence length="122" mass="13858">AQPTASRDPEIAALQDQAQPTASRDPEVAALLKKTMMKFRNLTQEIRIQVPRMRYSKQMLEKIYEVDLIISDNLGKSPSLEDVVNMIFVGAERVCEALGNLTEKTERVYTPKDPPWNIRLEG</sequence>
<evidence type="ECO:0000313" key="2">
    <source>
        <dbReference type="EMBL" id="KAL3275348.1"/>
    </source>
</evidence>
<feature type="region of interest" description="Disordered" evidence="1">
    <location>
        <begin position="1"/>
        <end position="25"/>
    </location>
</feature>
<name>A0ABD2N9L7_9CUCU</name>
<proteinExistence type="predicted"/>
<organism evidence="2 3">
    <name type="scientific">Cryptolaemus montrouzieri</name>
    <dbReference type="NCBI Taxonomy" id="559131"/>
    <lineage>
        <taxon>Eukaryota</taxon>
        <taxon>Metazoa</taxon>
        <taxon>Ecdysozoa</taxon>
        <taxon>Arthropoda</taxon>
        <taxon>Hexapoda</taxon>
        <taxon>Insecta</taxon>
        <taxon>Pterygota</taxon>
        <taxon>Neoptera</taxon>
        <taxon>Endopterygota</taxon>
        <taxon>Coleoptera</taxon>
        <taxon>Polyphaga</taxon>
        <taxon>Cucujiformia</taxon>
        <taxon>Coccinelloidea</taxon>
        <taxon>Coccinellidae</taxon>
        <taxon>Scymninae</taxon>
        <taxon>Scymnini</taxon>
        <taxon>Cryptolaemus</taxon>
    </lineage>
</organism>
<comment type="caution">
    <text evidence="2">The sequence shown here is derived from an EMBL/GenBank/DDBJ whole genome shotgun (WGS) entry which is preliminary data.</text>
</comment>
<gene>
    <name evidence="2" type="ORF">HHI36_020115</name>
</gene>
<dbReference type="AlphaFoldDB" id="A0ABD2N9L7"/>
<dbReference type="EMBL" id="JABFTP020000083">
    <property type="protein sequence ID" value="KAL3275348.1"/>
    <property type="molecule type" value="Genomic_DNA"/>
</dbReference>
<keyword evidence="3" id="KW-1185">Reference proteome</keyword>
<reference evidence="2 3" key="1">
    <citation type="journal article" date="2021" name="BMC Biol.">
        <title>Horizontally acquired antibacterial genes associated with adaptive radiation of ladybird beetles.</title>
        <authorList>
            <person name="Li H.S."/>
            <person name="Tang X.F."/>
            <person name="Huang Y.H."/>
            <person name="Xu Z.Y."/>
            <person name="Chen M.L."/>
            <person name="Du X.Y."/>
            <person name="Qiu B.Y."/>
            <person name="Chen P.T."/>
            <person name="Zhang W."/>
            <person name="Slipinski A."/>
            <person name="Escalona H.E."/>
            <person name="Waterhouse R.M."/>
            <person name="Zwick A."/>
            <person name="Pang H."/>
        </authorList>
    </citation>
    <scope>NUCLEOTIDE SEQUENCE [LARGE SCALE GENOMIC DNA]</scope>
    <source>
        <strain evidence="2">SYSU2018</strain>
    </source>
</reference>
<dbReference type="Proteomes" id="UP001516400">
    <property type="component" value="Unassembled WGS sequence"/>
</dbReference>
<evidence type="ECO:0000313" key="3">
    <source>
        <dbReference type="Proteomes" id="UP001516400"/>
    </source>
</evidence>
<protein>
    <submittedName>
        <fullName evidence="2">Uncharacterized protein</fullName>
    </submittedName>
</protein>
<evidence type="ECO:0000256" key="1">
    <source>
        <dbReference type="SAM" id="MobiDB-lite"/>
    </source>
</evidence>
<feature type="non-terminal residue" evidence="2">
    <location>
        <position position="1"/>
    </location>
</feature>